<keyword evidence="3" id="KW-1185">Reference proteome</keyword>
<gene>
    <name evidence="2" type="ORF">BCR39DRAFT_555808</name>
</gene>
<protein>
    <submittedName>
        <fullName evidence="2">Uncharacterized protein</fullName>
    </submittedName>
</protein>
<comment type="caution">
    <text evidence="2">The sequence shown here is derived from an EMBL/GenBank/DDBJ whole genome shotgun (WGS) entry which is preliminary data.</text>
</comment>
<dbReference type="OrthoDB" id="2596618at2759"/>
<proteinExistence type="predicted"/>
<reference evidence="2 3" key="1">
    <citation type="submission" date="2016-07" db="EMBL/GenBank/DDBJ databases">
        <title>Pervasive Adenine N6-methylation of Active Genes in Fungi.</title>
        <authorList>
            <consortium name="DOE Joint Genome Institute"/>
            <person name="Mondo S.J."/>
            <person name="Dannebaum R.O."/>
            <person name="Kuo R.C."/>
            <person name="Labutti K."/>
            <person name="Haridas S."/>
            <person name="Kuo A."/>
            <person name="Salamov A."/>
            <person name="Ahrendt S.R."/>
            <person name="Lipzen A."/>
            <person name="Sullivan W."/>
            <person name="Andreopoulos W.B."/>
            <person name="Clum A."/>
            <person name="Lindquist E."/>
            <person name="Daum C."/>
            <person name="Ramamoorthy G.K."/>
            <person name="Gryganskyi A."/>
            <person name="Culley D."/>
            <person name="Magnuson J.K."/>
            <person name="James T.Y."/>
            <person name="O'Malley M.A."/>
            <person name="Stajich J.E."/>
            <person name="Spatafora J.W."/>
            <person name="Visel A."/>
            <person name="Grigoriev I.V."/>
        </authorList>
    </citation>
    <scope>NUCLEOTIDE SEQUENCE [LARGE SCALE GENOMIC DNA]</scope>
    <source>
        <strain evidence="2 3">68-887.2</strain>
    </source>
</reference>
<dbReference type="Proteomes" id="UP000193986">
    <property type="component" value="Unassembled WGS sequence"/>
</dbReference>
<dbReference type="AlphaFoldDB" id="A0A1Y2BLX0"/>
<feature type="region of interest" description="Disordered" evidence="1">
    <location>
        <begin position="74"/>
        <end position="165"/>
    </location>
</feature>
<accession>A0A1Y2BLX0</accession>
<feature type="region of interest" description="Disordered" evidence="1">
    <location>
        <begin position="1"/>
        <end position="56"/>
    </location>
</feature>
<feature type="compositionally biased region" description="Polar residues" evidence="1">
    <location>
        <begin position="90"/>
        <end position="121"/>
    </location>
</feature>
<sequence length="227" mass="24235">MSSTSYLTPPSMERPAARRLYSLQPQTRHSPYPSPTSSPTFAPKRPGAPKRAHSFCGDASSHTYALAATSSCTHLTPDKRALVAPPLERTLSSIGVRGNTSPPSQQMSRPALQRSSASARQPQIEEECTLPTPPASPIPNILITSTTPPRPRPTPHQKSIAPSSSFIESAEINLPDRSTSFTLATPSTPSAAFFAPSDENRKETHGKAAEETGDVDDVIQGVEELAV</sequence>
<evidence type="ECO:0000256" key="1">
    <source>
        <dbReference type="SAM" id="MobiDB-lite"/>
    </source>
</evidence>
<dbReference type="EMBL" id="MCFC01000001">
    <property type="protein sequence ID" value="ORY35670.1"/>
    <property type="molecule type" value="Genomic_DNA"/>
</dbReference>
<feature type="compositionally biased region" description="Basic and acidic residues" evidence="1">
    <location>
        <begin position="198"/>
        <end position="210"/>
    </location>
</feature>
<feature type="compositionally biased region" description="Polar residues" evidence="1">
    <location>
        <begin position="156"/>
        <end position="165"/>
    </location>
</feature>
<organism evidence="2 3">
    <name type="scientific">Naematelia encephala</name>
    <dbReference type="NCBI Taxonomy" id="71784"/>
    <lineage>
        <taxon>Eukaryota</taxon>
        <taxon>Fungi</taxon>
        <taxon>Dikarya</taxon>
        <taxon>Basidiomycota</taxon>
        <taxon>Agaricomycotina</taxon>
        <taxon>Tremellomycetes</taxon>
        <taxon>Tremellales</taxon>
        <taxon>Naemateliaceae</taxon>
        <taxon>Naematelia</taxon>
    </lineage>
</organism>
<dbReference type="InParanoid" id="A0A1Y2BLX0"/>
<evidence type="ECO:0000313" key="3">
    <source>
        <dbReference type="Proteomes" id="UP000193986"/>
    </source>
</evidence>
<feature type="region of interest" description="Disordered" evidence="1">
    <location>
        <begin position="179"/>
        <end position="227"/>
    </location>
</feature>
<feature type="compositionally biased region" description="Polar residues" evidence="1">
    <location>
        <begin position="179"/>
        <end position="190"/>
    </location>
</feature>
<evidence type="ECO:0000313" key="2">
    <source>
        <dbReference type="EMBL" id="ORY35670.1"/>
    </source>
</evidence>
<name>A0A1Y2BLX0_9TREE</name>